<dbReference type="EMBL" id="CP007155">
    <property type="protein sequence ID" value="AHI01738.1"/>
    <property type="molecule type" value="Genomic_DNA"/>
</dbReference>
<dbReference type="eggNOG" id="COG3206">
    <property type="taxonomic scope" value="Bacteria"/>
</dbReference>
<evidence type="ECO:0000256" key="3">
    <source>
        <dbReference type="SAM" id="SignalP"/>
    </source>
</evidence>
<evidence type="ECO:0000313" key="5">
    <source>
        <dbReference type="EMBL" id="AHI01738.1"/>
    </source>
</evidence>
<sequence length="283" mass="28789">MKLPRTLVLAVAATALLAGCTAGGRSESSVAVAPGVGKADASGGSPQQKQPVASTFAPAGTGRQIVRTANLAVKVPDVPSAVNSARKIGTDAGGYSSDENSGGGHATLTLKVPVDKTGAVLDRLAALGDTTSRTEHAEDVTEQVVDVDSRLAAQRTSVDRVRALLEKANSIADITAVESELTKREADLASLQQRHDALAGQVGMSTIAVDLSKSEGAAPPAEQPGFLNGLGAGWTALLGTLQGIGLALGAVLPFAVVIGIPGAAVWWLLRRRRVVAPEVAEQD</sequence>
<evidence type="ECO:0000313" key="6">
    <source>
        <dbReference type="Proteomes" id="UP000019225"/>
    </source>
</evidence>
<dbReference type="Proteomes" id="UP000019225">
    <property type="component" value="Chromosome"/>
</dbReference>
<dbReference type="Pfam" id="PF14257">
    <property type="entry name" value="DUF4349"/>
    <property type="match status" value="1"/>
</dbReference>
<dbReference type="HOGENOM" id="CLU_046535_0_1_11"/>
<dbReference type="AlphaFoldDB" id="W5WLL7"/>
<keyword evidence="2" id="KW-1133">Transmembrane helix</keyword>
<gene>
    <name evidence="5" type="ORF">KALB_8381</name>
</gene>
<evidence type="ECO:0000256" key="1">
    <source>
        <dbReference type="SAM" id="MobiDB-lite"/>
    </source>
</evidence>
<feature type="region of interest" description="Disordered" evidence="1">
    <location>
        <begin position="35"/>
        <end position="57"/>
    </location>
</feature>
<dbReference type="RefSeq" id="WP_158510897.1">
    <property type="nucleotide sequence ID" value="NZ_CP007155.1"/>
</dbReference>
<keyword evidence="6" id="KW-1185">Reference proteome</keyword>
<proteinExistence type="predicted"/>
<feature type="signal peptide" evidence="3">
    <location>
        <begin position="1"/>
        <end position="18"/>
    </location>
</feature>
<dbReference type="KEGG" id="kal:KALB_8381"/>
<dbReference type="PROSITE" id="PS51257">
    <property type="entry name" value="PROKAR_LIPOPROTEIN"/>
    <property type="match status" value="1"/>
</dbReference>
<dbReference type="STRING" id="1449976.KALB_8381"/>
<accession>W5WLL7</accession>
<feature type="chain" id="PRO_5038835153" description="DUF4349 domain-containing protein" evidence="3">
    <location>
        <begin position="19"/>
        <end position="283"/>
    </location>
</feature>
<feature type="compositionally biased region" description="Polar residues" evidence="1">
    <location>
        <begin position="44"/>
        <end position="53"/>
    </location>
</feature>
<protein>
    <recommendedName>
        <fullName evidence="4">DUF4349 domain-containing protein</fullName>
    </recommendedName>
</protein>
<evidence type="ECO:0000259" key="4">
    <source>
        <dbReference type="Pfam" id="PF14257"/>
    </source>
</evidence>
<evidence type="ECO:0000256" key="2">
    <source>
        <dbReference type="SAM" id="Phobius"/>
    </source>
</evidence>
<dbReference type="InterPro" id="IPR025645">
    <property type="entry name" value="DUF4349"/>
</dbReference>
<keyword evidence="2" id="KW-0812">Transmembrane</keyword>
<organism evidence="5 6">
    <name type="scientific">Kutzneria albida DSM 43870</name>
    <dbReference type="NCBI Taxonomy" id="1449976"/>
    <lineage>
        <taxon>Bacteria</taxon>
        <taxon>Bacillati</taxon>
        <taxon>Actinomycetota</taxon>
        <taxon>Actinomycetes</taxon>
        <taxon>Pseudonocardiales</taxon>
        <taxon>Pseudonocardiaceae</taxon>
        <taxon>Kutzneria</taxon>
    </lineage>
</organism>
<name>W5WLL7_9PSEU</name>
<keyword evidence="2" id="KW-0472">Membrane</keyword>
<feature type="domain" description="DUF4349" evidence="4">
    <location>
        <begin position="63"/>
        <end position="266"/>
    </location>
</feature>
<dbReference type="PATRIC" id="fig|1449976.3.peg.8417"/>
<reference evidence="5 6" key="1">
    <citation type="journal article" date="2014" name="BMC Genomics">
        <title>Complete genome sequence of producer of the glycopeptide antibiotic Aculeximycin Kutzneria albida DSM 43870T, a representative of minor genus of Pseudonocardiaceae.</title>
        <authorList>
            <person name="Rebets Y."/>
            <person name="Tokovenko B."/>
            <person name="Lushchyk I."/>
            <person name="Ruckert C."/>
            <person name="Zaburannyi N."/>
            <person name="Bechthold A."/>
            <person name="Kalinowski J."/>
            <person name="Luzhetskyy A."/>
        </authorList>
    </citation>
    <scope>NUCLEOTIDE SEQUENCE [LARGE SCALE GENOMIC DNA]</scope>
    <source>
        <strain evidence="5">DSM 43870</strain>
    </source>
</reference>
<feature type="transmembrane region" description="Helical" evidence="2">
    <location>
        <begin position="246"/>
        <end position="269"/>
    </location>
</feature>
<dbReference type="OrthoDB" id="186919at2"/>
<keyword evidence="3" id="KW-0732">Signal</keyword>